<dbReference type="InterPro" id="IPR011006">
    <property type="entry name" value="CheY-like_superfamily"/>
</dbReference>
<dbReference type="InterPro" id="IPR001789">
    <property type="entry name" value="Sig_transdc_resp-reg_receiver"/>
</dbReference>
<dbReference type="AlphaFoldDB" id="A0AAN7C5F8"/>
<dbReference type="CDD" id="cd17546">
    <property type="entry name" value="REC_hyHK_CKI1_RcsC-like"/>
    <property type="match status" value="1"/>
</dbReference>
<dbReference type="PANTHER" id="PTHR43719">
    <property type="entry name" value="TWO-COMPONENT HISTIDINE KINASE"/>
    <property type="match status" value="1"/>
</dbReference>
<dbReference type="InterPro" id="IPR050956">
    <property type="entry name" value="2C_system_His_kinase"/>
</dbReference>
<evidence type="ECO:0000259" key="3">
    <source>
        <dbReference type="PROSITE" id="PS50110"/>
    </source>
</evidence>
<feature type="modified residue" description="4-aspartylphosphate" evidence="2">
    <location>
        <position position="225"/>
    </location>
</feature>
<proteinExistence type="predicted"/>
<accession>A0AAN7C5F8</accession>
<name>A0AAN7C5F8_9PEZI</name>
<reference evidence="4" key="2">
    <citation type="submission" date="2023-05" db="EMBL/GenBank/DDBJ databases">
        <authorList>
            <consortium name="Lawrence Berkeley National Laboratory"/>
            <person name="Steindorff A."/>
            <person name="Hensen N."/>
            <person name="Bonometti L."/>
            <person name="Westerberg I."/>
            <person name="Brannstrom I.O."/>
            <person name="Guillou S."/>
            <person name="Cros-Aarteil S."/>
            <person name="Calhoun S."/>
            <person name="Haridas S."/>
            <person name="Kuo A."/>
            <person name="Mondo S."/>
            <person name="Pangilinan J."/>
            <person name="Riley R."/>
            <person name="Labutti K."/>
            <person name="Andreopoulos B."/>
            <person name="Lipzen A."/>
            <person name="Chen C."/>
            <person name="Yanf M."/>
            <person name="Daum C."/>
            <person name="Ng V."/>
            <person name="Clum A."/>
            <person name="Ohm R."/>
            <person name="Martin F."/>
            <person name="Silar P."/>
            <person name="Natvig D."/>
            <person name="Lalanne C."/>
            <person name="Gautier V."/>
            <person name="Ament-Velasquez S.L."/>
            <person name="Kruys A."/>
            <person name="Hutchinson M.I."/>
            <person name="Powell A.J."/>
            <person name="Barry K."/>
            <person name="Miller A.N."/>
            <person name="Grigoriev I.V."/>
            <person name="Debuchy R."/>
            <person name="Gladieux P."/>
            <person name="Thoren M.H."/>
            <person name="Johannesson H."/>
        </authorList>
    </citation>
    <scope>NUCLEOTIDE SEQUENCE</scope>
    <source>
        <strain evidence="4">CBS 532.94</strain>
    </source>
</reference>
<dbReference type="Pfam" id="PF00072">
    <property type="entry name" value="Response_reg"/>
    <property type="match status" value="1"/>
</dbReference>
<protein>
    <submittedName>
        <fullName evidence="4">CheY-like superfamily</fullName>
    </submittedName>
</protein>
<dbReference type="PROSITE" id="PS50110">
    <property type="entry name" value="RESPONSE_REGULATORY"/>
    <property type="match status" value="1"/>
</dbReference>
<dbReference type="EMBL" id="MU860300">
    <property type="protein sequence ID" value="KAK4235072.1"/>
    <property type="molecule type" value="Genomic_DNA"/>
</dbReference>
<evidence type="ECO:0000313" key="5">
    <source>
        <dbReference type="Proteomes" id="UP001303760"/>
    </source>
</evidence>
<organism evidence="4 5">
    <name type="scientific">Achaetomium macrosporum</name>
    <dbReference type="NCBI Taxonomy" id="79813"/>
    <lineage>
        <taxon>Eukaryota</taxon>
        <taxon>Fungi</taxon>
        <taxon>Dikarya</taxon>
        <taxon>Ascomycota</taxon>
        <taxon>Pezizomycotina</taxon>
        <taxon>Sordariomycetes</taxon>
        <taxon>Sordariomycetidae</taxon>
        <taxon>Sordariales</taxon>
        <taxon>Chaetomiaceae</taxon>
        <taxon>Achaetomium</taxon>
    </lineage>
</organism>
<feature type="domain" description="Response regulatory" evidence="3">
    <location>
        <begin position="168"/>
        <end position="299"/>
    </location>
</feature>
<dbReference type="SMART" id="SM00448">
    <property type="entry name" value="REC"/>
    <property type="match status" value="1"/>
</dbReference>
<dbReference type="PANTHER" id="PTHR43719:SF42">
    <property type="entry name" value="HISTIDINE KINASE"/>
    <property type="match status" value="1"/>
</dbReference>
<comment type="caution">
    <text evidence="4">The sequence shown here is derived from an EMBL/GenBank/DDBJ whole genome shotgun (WGS) entry which is preliminary data.</text>
</comment>
<dbReference type="GO" id="GO:0000160">
    <property type="term" value="P:phosphorelay signal transduction system"/>
    <property type="evidence" value="ECO:0007669"/>
    <property type="project" value="InterPro"/>
</dbReference>
<keyword evidence="5" id="KW-1185">Reference proteome</keyword>
<keyword evidence="1 2" id="KW-0597">Phosphoprotein</keyword>
<evidence type="ECO:0000256" key="2">
    <source>
        <dbReference type="PROSITE-ProRule" id="PRU00169"/>
    </source>
</evidence>
<dbReference type="Proteomes" id="UP001303760">
    <property type="component" value="Unassembled WGS sequence"/>
</dbReference>
<dbReference type="SUPFAM" id="SSF52172">
    <property type="entry name" value="CheY-like"/>
    <property type="match status" value="1"/>
</dbReference>
<dbReference type="Gene3D" id="3.40.50.2300">
    <property type="match status" value="1"/>
</dbReference>
<evidence type="ECO:0000313" key="4">
    <source>
        <dbReference type="EMBL" id="KAK4235072.1"/>
    </source>
</evidence>
<reference evidence="4" key="1">
    <citation type="journal article" date="2023" name="Mol. Phylogenet. Evol.">
        <title>Genome-scale phylogeny and comparative genomics of the fungal order Sordariales.</title>
        <authorList>
            <person name="Hensen N."/>
            <person name="Bonometti L."/>
            <person name="Westerberg I."/>
            <person name="Brannstrom I.O."/>
            <person name="Guillou S."/>
            <person name="Cros-Aarteil S."/>
            <person name="Calhoun S."/>
            <person name="Haridas S."/>
            <person name="Kuo A."/>
            <person name="Mondo S."/>
            <person name="Pangilinan J."/>
            <person name="Riley R."/>
            <person name="LaButti K."/>
            <person name="Andreopoulos B."/>
            <person name="Lipzen A."/>
            <person name="Chen C."/>
            <person name="Yan M."/>
            <person name="Daum C."/>
            <person name="Ng V."/>
            <person name="Clum A."/>
            <person name="Steindorff A."/>
            <person name="Ohm R.A."/>
            <person name="Martin F."/>
            <person name="Silar P."/>
            <person name="Natvig D.O."/>
            <person name="Lalanne C."/>
            <person name="Gautier V."/>
            <person name="Ament-Velasquez S.L."/>
            <person name="Kruys A."/>
            <person name="Hutchinson M.I."/>
            <person name="Powell A.J."/>
            <person name="Barry K."/>
            <person name="Miller A.N."/>
            <person name="Grigoriev I.V."/>
            <person name="Debuchy R."/>
            <person name="Gladieux P."/>
            <person name="Hiltunen Thoren M."/>
            <person name="Johannesson H."/>
        </authorList>
    </citation>
    <scope>NUCLEOTIDE SEQUENCE</scope>
    <source>
        <strain evidence="4">CBS 532.94</strain>
    </source>
</reference>
<sequence length="326" mass="36586">MCSSMSVASSAGVQVETRKPEVVCVYSPGEIPYKHNDPPLRVRFGTDAGAMLDFLGLDRFESALPSSDPAEEDALCAKMRLLDAEWWRSLDPLCERPFIRFESPVKNKVRFIGVASQGGVQLGRIQNARDMEEKCRQIERFGGTFYADPSECPLLDFKSPVPERAAIHVLFADDDVSNQTAARRLLARLGFSHVTTVGNGREALDFLLAAAKDKSQRKPDIIFLDTEMPVMDGFECTRILRRELPYPIIYGNIPVAGMPYRTLPEDRESLNNAFAVGMSEFLPRPIQEKELEEMLVRLALKGRARFWLSKSSAEDAGRDTSMMQEE</sequence>
<evidence type="ECO:0000256" key="1">
    <source>
        <dbReference type="ARBA" id="ARBA00022553"/>
    </source>
</evidence>
<gene>
    <name evidence="4" type="ORF">C8A03DRAFT_46716</name>
</gene>